<dbReference type="Gene3D" id="1.10.510.10">
    <property type="entry name" value="Transferase(Phosphotransferase) domain 1"/>
    <property type="match status" value="1"/>
</dbReference>
<dbReference type="SUPFAM" id="SSF56112">
    <property type="entry name" value="Protein kinase-like (PK-like)"/>
    <property type="match status" value="1"/>
</dbReference>
<organism evidence="2 3">
    <name type="scientific">Aromia moschata</name>
    <dbReference type="NCBI Taxonomy" id="1265417"/>
    <lineage>
        <taxon>Eukaryota</taxon>
        <taxon>Metazoa</taxon>
        <taxon>Ecdysozoa</taxon>
        <taxon>Arthropoda</taxon>
        <taxon>Hexapoda</taxon>
        <taxon>Insecta</taxon>
        <taxon>Pterygota</taxon>
        <taxon>Neoptera</taxon>
        <taxon>Endopterygota</taxon>
        <taxon>Coleoptera</taxon>
        <taxon>Polyphaga</taxon>
        <taxon>Cucujiformia</taxon>
        <taxon>Chrysomeloidea</taxon>
        <taxon>Cerambycidae</taxon>
        <taxon>Cerambycinae</taxon>
        <taxon>Callichromatini</taxon>
        <taxon>Aromia</taxon>
    </lineage>
</organism>
<name>A0AAV8YR20_9CUCU</name>
<keyword evidence="3" id="KW-1185">Reference proteome</keyword>
<keyword evidence="1" id="KW-0067">ATP-binding</keyword>
<dbReference type="GO" id="GO:0032991">
    <property type="term" value="C:protein-containing complex"/>
    <property type="evidence" value="ECO:0007669"/>
    <property type="project" value="UniProtKB-ARBA"/>
</dbReference>
<reference evidence="2" key="1">
    <citation type="journal article" date="2023" name="Insect Mol. Biol.">
        <title>Genome sequencing provides insights into the evolution of gene families encoding plant cell wall-degrading enzymes in longhorned beetles.</title>
        <authorList>
            <person name="Shin N.R."/>
            <person name="Okamura Y."/>
            <person name="Kirsch R."/>
            <person name="Pauchet Y."/>
        </authorList>
    </citation>
    <scope>NUCLEOTIDE SEQUENCE</scope>
    <source>
        <strain evidence="2">AMC_N1</strain>
    </source>
</reference>
<dbReference type="InterPro" id="IPR015661">
    <property type="entry name" value="Bub1/Mad3"/>
</dbReference>
<dbReference type="AlphaFoldDB" id="A0AAV8YR20"/>
<feature type="binding site" evidence="1">
    <location>
        <position position="38"/>
    </location>
    <ligand>
        <name>ATP</name>
        <dbReference type="ChEBI" id="CHEBI:30616"/>
    </ligand>
</feature>
<dbReference type="GO" id="GO:0000776">
    <property type="term" value="C:kinetochore"/>
    <property type="evidence" value="ECO:0007669"/>
    <property type="project" value="UniProtKB-ARBA"/>
</dbReference>
<evidence type="ECO:0000313" key="3">
    <source>
        <dbReference type="Proteomes" id="UP001162162"/>
    </source>
</evidence>
<dbReference type="Proteomes" id="UP001162162">
    <property type="component" value="Unassembled WGS sequence"/>
</dbReference>
<comment type="caution">
    <text evidence="2">The sequence shown here is derived from an EMBL/GenBank/DDBJ whole genome shotgun (WGS) entry which is preliminary data.</text>
</comment>
<proteinExistence type="predicted"/>
<dbReference type="GO" id="GO:0004672">
    <property type="term" value="F:protein kinase activity"/>
    <property type="evidence" value="ECO:0007669"/>
    <property type="project" value="TreeGrafter"/>
</dbReference>
<evidence type="ECO:0000313" key="2">
    <source>
        <dbReference type="EMBL" id="KAJ8954376.1"/>
    </source>
</evidence>
<dbReference type="EMBL" id="JAPWTK010000048">
    <property type="protein sequence ID" value="KAJ8954376.1"/>
    <property type="molecule type" value="Genomic_DNA"/>
</dbReference>
<dbReference type="GO" id="GO:0005524">
    <property type="term" value="F:ATP binding"/>
    <property type="evidence" value="ECO:0007669"/>
    <property type="project" value="UniProtKB-UniRule"/>
</dbReference>
<dbReference type="PANTHER" id="PTHR14030">
    <property type="entry name" value="MITOTIC CHECKPOINT SERINE/THREONINE-PROTEIN KINASE BUB1"/>
    <property type="match status" value="1"/>
</dbReference>
<dbReference type="InterPro" id="IPR017441">
    <property type="entry name" value="Protein_kinase_ATP_BS"/>
</dbReference>
<dbReference type="GO" id="GO:0007094">
    <property type="term" value="P:mitotic spindle assembly checkpoint signaling"/>
    <property type="evidence" value="ECO:0007669"/>
    <property type="project" value="InterPro"/>
</dbReference>
<protein>
    <recommendedName>
        <fullName evidence="4">Protein kinase domain-containing protein</fullName>
    </recommendedName>
</protein>
<evidence type="ECO:0008006" key="4">
    <source>
        <dbReference type="Google" id="ProtNLM"/>
    </source>
</evidence>
<accession>A0AAV8YR20</accession>
<dbReference type="PROSITE" id="PS00107">
    <property type="entry name" value="PROTEIN_KINASE_ATP"/>
    <property type="match status" value="1"/>
</dbReference>
<gene>
    <name evidence="2" type="ORF">NQ318_011049</name>
</gene>
<dbReference type="GO" id="GO:0005634">
    <property type="term" value="C:nucleus"/>
    <property type="evidence" value="ECO:0007669"/>
    <property type="project" value="TreeGrafter"/>
</dbReference>
<dbReference type="GO" id="GO:0051754">
    <property type="term" value="P:meiotic sister chromatid cohesion, centromeric"/>
    <property type="evidence" value="ECO:0007669"/>
    <property type="project" value="TreeGrafter"/>
</dbReference>
<dbReference type="PANTHER" id="PTHR14030:SF4">
    <property type="entry name" value="BUB1 KINASE, ISOFORM A-RELATED"/>
    <property type="match status" value="1"/>
</dbReference>
<sequence length="86" mass="9850">MCILGDEKYIVEKQLGKGTFGTVFKATDIYKNKAVALKCQKPPNKWEFYICRELQARLAEHPLRERFMDISCGYFDSEKNTSPPGG</sequence>
<dbReference type="InterPro" id="IPR011009">
    <property type="entry name" value="Kinase-like_dom_sf"/>
</dbReference>
<keyword evidence="1" id="KW-0547">Nucleotide-binding</keyword>
<evidence type="ECO:0000256" key="1">
    <source>
        <dbReference type="PROSITE-ProRule" id="PRU10141"/>
    </source>
</evidence>